<dbReference type="EMBL" id="JABBWG010000038">
    <property type="protein sequence ID" value="KAG1808443.1"/>
    <property type="molecule type" value="Genomic_DNA"/>
</dbReference>
<keyword evidence="3" id="KW-1185">Reference proteome</keyword>
<dbReference type="AlphaFoldDB" id="A0A9P7E117"/>
<evidence type="ECO:0000313" key="2">
    <source>
        <dbReference type="EMBL" id="KAG1808443.1"/>
    </source>
</evidence>
<sequence length="243" mass="27486">MAFPQPYNPYNPGFQHEVPDSDFDELVENSPFDIAVTLCPNCKKQCQSAEAVLEHLNSSTVTTRADRLIGKVSPHLWLPLFTSGSAPSTKYSSRNAKPSSSTSQRDQHMTQINKFPKLDWFQTREWLQFKSKDELFFYMQQLPGHGPKWQCTKLKLKGYESEQPIHLIWRDGLEVMKQLFANPDVFRSSEASSSSPGTHLADNILCNNISNNENSDCYEAMDEVPSPKVEVGSQNKIILSLIG</sequence>
<dbReference type="RefSeq" id="XP_041188658.1">
    <property type="nucleotide sequence ID" value="XM_041340927.1"/>
</dbReference>
<organism evidence="2 3">
    <name type="scientific">Suillus subaureus</name>
    <dbReference type="NCBI Taxonomy" id="48587"/>
    <lineage>
        <taxon>Eukaryota</taxon>
        <taxon>Fungi</taxon>
        <taxon>Dikarya</taxon>
        <taxon>Basidiomycota</taxon>
        <taxon>Agaricomycotina</taxon>
        <taxon>Agaricomycetes</taxon>
        <taxon>Agaricomycetidae</taxon>
        <taxon>Boletales</taxon>
        <taxon>Suillineae</taxon>
        <taxon>Suillaceae</taxon>
        <taxon>Suillus</taxon>
    </lineage>
</organism>
<proteinExistence type="predicted"/>
<comment type="caution">
    <text evidence="2">The sequence shown here is derived from an EMBL/GenBank/DDBJ whole genome shotgun (WGS) entry which is preliminary data.</text>
</comment>
<dbReference type="Pfam" id="PF18759">
    <property type="entry name" value="Plavaka"/>
    <property type="match status" value="1"/>
</dbReference>
<evidence type="ECO:0000256" key="1">
    <source>
        <dbReference type="SAM" id="MobiDB-lite"/>
    </source>
</evidence>
<dbReference type="InterPro" id="IPR041078">
    <property type="entry name" value="Plavaka"/>
</dbReference>
<dbReference type="GeneID" id="64634943"/>
<gene>
    <name evidence="2" type="ORF">BJ212DRAFT_1485099</name>
</gene>
<name>A0A9P7E117_9AGAM</name>
<feature type="region of interest" description="Disordered" evidence="1">
    <location>
        <begin position="86"/>
        <end position="108"/>
    </location>
</feature>
<dbReference type="Proteomes" id="UP000807769">
    <property type="component" value="Unassembled WGS sequence"/>
</dbReference>
<protein>
    <submittedName>
        <fullName evidence="2">Uncharacterized protein</fullName>
    </submittedName>
</protein>
<accession>A0A9P7E117</accession>
<reference evidence="2" key="1">
    <citation type="journal article" date="2020" name="New Phytol.">
        <title>Comparative genomics reveals dynamic genome evolution in host specialist ectomycorrhizal fungi.</title>
        <authorList>
            <person name="Lofgren L.A."/>
            <person name="Nguyen N.H."/>
            <person name="Vilgalys R."/>
            <person name="Ruytinx J."/>
            <person name="Liao H.L."/>
            <person name="Branco S."/>
            <person name="Kuo A."/>
            <person name="LaButti K."/>
            <person name="Lipzen A."/>
            <person name="Andreopoulos W."/>
            <person name="Pangilinan J."/>
            <person name="Riley R."/>
            <person name="Hundley H."/>
            <person name="Na H."/>
            <person name="Barry K."/>
            <person name="Grigoriev I.V."/>
            <person name="Stajich J.E."/>
            <person name="Kennedy P.G."/>
        </authorList>
    </citation>
    <scope>NUCLEOTIDE SEQUENCE</scope>
    <source>
        <strain evidence="2">MN1</strain>
    </source>
</reference>
<evidence type="ECO:0000313" key="3">
    <source>
        <dbReference type="Proteomes" id="UP000807769"/>
    </source>
</evidence>